<dbReference type="PANTHER" id="PTHR37457">
    <property type="entry name" value="TRNA SELENOCYSTEINE 1-ASSOCIATED PROTEIN 1-RELATED"/>
    <property type="match status" value="1"/>
</dbReference>
<dbReference type="Pfam" id="PF17654">
    <property type="entry name" value="Trnau1ap"/>
    <property type="match status" value="1"/>
</dbReference>
<evidence type="ECO:0000256" key="2">
    <source>
        <dbReference type="ARBA" id="ARBA00033477"/>
    </source>
</evidence>
<feature type="compositionally biased region" description="Polar residues" evidence="4">
    <location>
        <begin position="251"/>
        <end position="261"/>
    </location>
</feature>
<dbReference type="InterPro" id="IPR000504">
    <property type="entry name" value="RRM_dom"/>
</dbReference>
<feature type="domain" description="RRM" evidence="5">
    <location>
        <begin position="3"/>
        <end position="85"/>
    </location>
</feature>
<organism evidence="6">
    <name type="scientific">Phallusia mammillata</name>
    <dbReference type="NCBI Taxonomy" id="59560"/>
    <lineage>
        <taxon>Eukaryota</taxon>
        <taxon>Metazoa</taxon>
        <taxon>Chordata</taxon>
        <taxon>Tunicata</taxon>
        <taxon>Ascidiacea</taxon>
        <taxon>Phlebobranchia</taxon>
        <taxon>Ascidiidae</taxon>
        <taxon>Phallusia</taxon>
    </lineage>
</organism>
<gene>
    <name evidence="6" type="primary">Trnau1ap</name>
</gene>
<evidence type="ECO:0000256" key="4">
    <source>
        <dbReference type="SAM" id="MobiDB-lite"/>
    </source>
</evidence>
<dbReference type="InterPro" id="IPR035979">
    <property type="entry name" value="RBD_domain_sf"/>
</dbReference>
<dbReference type="AlphaFoldDB" id="A0A6F9DWB5"/>
<dbReference type="InterPro" id="IPR040434">
    <property type="entry name" value="TSAP1"/>
</dbReference>
<protein>
    <recommendedName>
        <fullName evidence="2">tRNA selenocysteine-associated protein 1</fullName>
    </recommendedName>
</protein>
<evidence type="ECO:0000313" key="6">
    <source>
        <dbReference type="EMBL" id="CAB3267266.1"/>
    </source>
</evidence>
<feature type="region of interest" description="Disordered" evidence="4">
    <location>
        <begin position="241"/>
        <end position="269"/>
    </location>
</feature>
<dbReference type="Pfam" id="PF00076">
    <property type="entry name" value="RRM_1"/>
    <property type="match status" value="2"/>
</dbReference>
<reference evidence="6" key="1">
    <citation type="submission" date="2020-04" db="EMBL/GenBank/DDBJ databases">
        <authorList>
            <person name="Neveu A P."/>
        </authorList>
    </citation>
    <scope>NUCLEOTIDE SEQUENCE</scope>
    <source>
        <tissue evidence="6">Whole embryo</tissue>
    </source>
</reference>
<dbReference type="GO" id="GO:0003723">
    <property type="term" value="F:RNA binding"/>
    <property type="evidence" value="ECO:0007669"/>
    <property type="project" value="UniProtKB-UniRule"/>
</dbReference>
<keyword evidence="3" id="KW-0694">RNA-binding</keyword>
<dbReference type="InterPro" id="IPR041085">
    <property type="entry name" value="TSAP1_C"/>
</dbReference>
<dbReference type="PANTHER" id="PTHR37457:SF3">
    <property type="entry name" value="TRNA SELENOCYSTEINE-ASSOCIATED PROTEIN 1"/>
    <property type="match status" value="1"/>
</dbReference>
<evidence type="ECO:0000256" key="1">
    <source>
        <dbReference type="ARBA" id="ARBA00008920"/>
    </source>
</evidence>
<dbReference type="SMART" id="SM00360">
    <property type="entry name" value="RRM"/>
    <property type="match status" value="2"/>
</dbReference>
<comment type="similarity">
    <text evidence="1">Belongs to the RRM TRSPAP family.</text>
</comment>
<feature type="domain" description="RRM" evidence="5">
    <location>
        <begin position="95"/>
        <end position="174"/>
    </location>
</feature>
<dbReference type="FunFam" id="3.30.70.330:FF:000159">
    <property type="entry name" value="tRNA selenocysteine 1-associated protein 1"/>
    <property type="match status" value="1"/>
</dbReference>
<name>A0A6F9DWB5_9ASCI</name>
<accession>A0A6F9DWB5</accession>
<dbReference type="Gene3D" id="3.30.70.330">
    <property type="match status" value="2"/>
</dbReference>
<evidence type="ECO:0000256" key="3">
    <source>
        <dbReference type="PROSITE-ProRule" id="PRU00176"/>
    </source>
</evidence>
<dbReference type="SUPFAM" id="SSF54928">
    <property type="entry name" value="RNA-binding domain, RBD"/>
    <property type="match status" value="1"/>
</dbReference>
<dbReference type="InterPro" id="IPR012677">
    <property type="entry name" value="Nucleotide-bd_a/b_plait_sf"/>
</dbReference>
<sequence>MSRSLWMGDLEPYMDETFVTQAFLHISQPAGVKIIRRKDTGMPAGYCFVEFATDSEAERVLKLVNGTNIPNSTPTKRFRLNRSQAGKNWDIGPSFSIFVGDLDASVTDDKLEDYFLKRYHSVKGAKIMYEEGGVSRGYGFVRFSDEKEQKRALIEMQGAKGLGGKQIRVSVATPKGKLATTPTVPTATEQLEALQYSQQMMQQYTEQYQYYQQYYNYYNYPQYNYYQAQQAQTSQAQGYQQQATAQPVEHYSSTEQYQASRQQDKLEDPNPVIDIDAENESYFAWHSSILDEVLGNHWQPLDSLTSKIADLVT</sequence>
<dbReference type="PROSITE" id="PS50102">
    <property type="entry name" value="RRM"/>
    <property type="match status" value="2"/>
</dbReference>
<dbReference type="EMBL" id="LR791404">
    <property type="protein sequence ID" value="CAB3267266.1"/>
    <property type="molecule type" value="mRNA"/>
</dbReference>
<proteinExistence type="evidence at transcript level"/>
<evidence type="ECO:0000259" key="5">
    <source>
        <dbReference type="PROSITE" id="PS50102"/>
    </source>
</evidence>